<keyword evidence="2" id="KW-0732">Signal</keyword>
<dbReference type="InterPro" id="IPR011044">
    <property type="entry name" value="Quino_amine_DH_bsu"/>
</dbReference>
<feature type="transmembrane region" description="Helical" evidence="1">
    <location>
        <begin position="425"/>
        <end position="449"/>
    </location>
</feature>
<dbReference type="Gene3D" id="2.130.10.10">
    <property type="entry name" value="YVTN repeat-like/Quinoprotein amine dehydrogenase"/>
    <property type="match status" value="1"/>
</dbReference>
<name>A0A9N8DE78_9STRA</name>
<proteinExistence type="predicted"/>
<organism evidence="3 4">
    <name type="scientific">Seminavis robusta</name>
    <dbReference type="NCBI Taxonomy" id="568900"/>
    <lineage>
        <taxon>Eukaryota</taxon>
        <taxon>Sar</taxon>
        <taxon>Stramenopiles</taxon>
        <taxon>Ochrophyta</taxon>
        <taxon>Bacillariophyta</taxon>
        <taxon>Bacillariophyceae</taxon>
        <taxon>Bacillariophycidae</taxon>
        <taxon>Naviculales</taxon>
        <taxon>Naviculaceae</taxon>
        <taxon>Seminavis</taxon>
    </lineage>
</organism>
<evidence type="ECO:0000256" key="2">
    <source>
        <dbReference type="SAM" id="SignalP"/>
    </source>
</evidence>
<keyword evidence="4" id="KW-1185">Reference proteome</keyword>
<keyword evidence="1" id="KW-0472">Membrane</keyword>
<feature type="signal peptide" evidence="2">
    <location>
        <begin position="1"/>
        <end position="19"/>
    </location>
</feature>
<feature type="chain" id="PRO_5040488553" evidence="2">
    <location>
        <begin position="20"/>
        <end position="450"/>
    </location>
</feature>
<evidence type="ECO:0000313" key="4">
    <source>
        <dbReference type="Proteomes" id="UP001153069"/>
    </source>
</evidence>
<sequence>MKFWLSFLSALAIGRSSLAQELIFQYRVPGTISASATVEGVAEVNGHVFVIFNRQGTGSITKLSLAGQELGVTAKNQNQTIFGRGLKAYPAKDGVVALTTDNTKPDADISAKVFSAENLEVTLDTVTGMKGNVGCFLVAKTSGDIVVSSNTALTTAIGGINSNGDKKLTVDAPSPAAAKVIDCPILSADESTLYYVETTPTFENFIQSINMADGALIAASSPPFGIVQRGPALSPDGTHVYVSAVKSSNTETTSGSENYLSRFNADSLTERFDVATEKRYTSFVQNPLVSPDGTIVYLFAVDFIVAVQASDGTTVWEFDVTDTLYTPPYLSKDGSQLIFARITRPESLLFLDALTGEILGTPLVLPQHLVLGIALVVVNEAEDRIYVTVPGGDSVFAVTNPSIATLVPTPETAAPTSSGRKVGNVLAIIDTPMTMIAAFAPMVMVSLFWF</sequence>
<keyword evidence="1" id="KW-1133">Transmembrane helix</keyword>
<keyword evidence="1" id="KW-0812">Transmembrane</keyword>
<evidence type="ECO:0000313" key="3">
    <source>
        <dbReference type="EMBL" id="CAB9501157.1"/>
    </source>
</evidence>
<reference evidence="3" key="1">
    <citation type="submission" date="2020-06" db="EMBL/GenBank/DDBJ databases">
        <authorList>
            <consortium name="Plant Systems Biology data submission"/>
        </authorList>
    </citation>
    <scope>NUCLEOTIDE SEQUENCE</scope>
    <source>
        <strain evidence="3">D6</strain>
    </source>
</reference>
<accession>A0A9N8DE78</accession>
<dbReference type="EMBL" id="CAICTM010000100">
    <property type="protein sequence ID" value="CAB9501157.1"/>
    <property type="molecule type" value="Genomic_DNA"/>
</dbReference>
<comment type="caution">
    <text evidence="3">The sequence shown here is derived from an EMBL/GenBank/DDBJ whole genome shotgun (WGS) entry which is preliminary data.</text>
</comment>
<gene>
    <name evidence="3" type="ORF">SEMRO_101_G051620.1</name>
</gene>
<evidence type="ECO:0000256" key="1">
    <source>
        <dbReference type="SAM" id="Phobius"/>
    </source>
</evidence>
<dbReference type="InterPro" id="IPR015943">
    <property type="entry name" value="WD40/YVTN_repeat-like_dom_sf"/>
</dbReference>
<dbReference type="AlphaFoldDB" id="A0A9N8DE78"/>
<protein>
    <submittedName>
        <fullName evidence="3">Uncharacterized protein</fullName>
    </submittedName>
</protein>
<dbReference type="Proteomes" id="UP001153069">
    <property type="component" value="Unassembled WGS sequence"/>
</dbReference>
<dbReference type="SUPFAM" id="SSF50969">
    <property type="entry name" value="YVTN repeat-like/Quinoprotein amine dehydrogenase"/>
    <property type="match status" value="1"/>
</dbReference>